<organism evidence="2 3">
    <name type="scientific">Flavobacterium columnare</name>
    <dbReference type="NCBI Taxonomy" id="996"/>
    <lineage>
        <taxon>Bacteria</taxon>
        <taxon>Pseudomonadati</taxon>
        <taxon>Bacteroidota</taxon>
        <taxon>Flavobacteriia</taxon>
        <taxon>Flavobacteriales</taxon>
        <taxon>Flavobacteriaceae</taxon>
        <taxon>Flavobacterium</taxon>
    </lineage>
</organism>
<proteinExistence type="predicted"/>
<dbReference type="Pfam" id="PF13302">
    <property type="entry name" value="Acetyltransf_3"/>
    <property type="match status" value="1"/>
</dbReference>
<name>A0A246GAL6_9FLAO</name>
<dbReference type="Gene3D" id="3.40.630.30">
    <property type="match status" value="1"/>
</dbReference>
<accession>A0A246GAL6</accession>
<sequence length="177" mass="20654">MKVEKLEIDKLITERLILIPFTIEICRNILNKDYKDLEVLNLKRGKSWPDTDVLDTLPRIINNLNKVEHPTGYESWMIIKKDTLEIIGDLGFKGFNNEEGNVDLGYGIIKEERRKGYAAEAVSEIIKWAFSNKIVKEITANCLTENISSINLLNKFKFRQVKTENDMIYWNLLRPNH</sequence>
<reference evidence="2 3" key="1">
    <citation type="journal article" date="2017" name="Infect. Genet. Evol.">
        <title>Comparative genome analysis of fish pathogen Flavobacterium columnare reveals extensive sequence diversity within the species.</title>
        <authorList>
            <person name="Kayansamruaj P."/>
            <person name="Dong H.T."/>
            <person name="Hirono I."/>
            <person name="Kondo H."/>
            <person name="Senapin S."/>
            <person name="Rodkhum C."/>
        </authorList>
    </citation>
    <scope>NUCLEOTIDE SEQUENCE [LARGE SCALE GENOMIC DNA]</scope>
    <source>
        <strain evidence="2 3">1214</strain>
    </source>
</reference>
<evidence type="ECO:0000313" key="3">
    <source>
        <dbReference type="Proteomes" id="UP000198034"/>
    </source>
</evidence>
<dbReference type="GO" id="GO:0016747">
    <property type="term" value="F:acyltransferase activity, transferring groups other than amino-acyl groups"/>
    <property type="evidence" value="ECO:0007669"/>
    <property type="project" value="InterPro"/>
</dbReference>
<dbReference type="SUPFAM" id="SSF55729">
    <property type="entry name" value="Acyl-CoA N-acyltransferases (Nat)"/>
    <property type="match status" value="1"/>
</dbReference>
<evidence type="ECO:0000313" key="2">
    <source>
        <dbReference type="EMBL" id="OWP75309.1"/>
    </source>
</evidence>
<dbReference type="InterPro" id="IPR000182">
    <property type="entry name" value="GNAT_dom"/>
</dbReference>
<dbReference type="PROSITE" id="PS51186">
    <property type="entry name" value="GNAT"/>
    <property type="match status" value="1"/>
</dbReference>
<dbReference type="PANTHER" id="PTHR43792:SF13">
    <property type="entry name" value="ACETYLTRANSFERASE"/>
    <property type="match status" value="1"/>
</dbReference>
<protein>
    <submittedName>
        <fullName evidence="2">GNAT family N-acetyltransferase</fullName>
    </submittedName>
</protein>
<dbReference type="Proteomes" id="UP000198034">
    <property type="component" value="Unassembled WGS sequence"/>
</dbReference>
<keyword evidence="2" id="KW-0808">Transferase</keyword>
<dbReference type="AlphaFoldDB" id="A0A246GAL6"/>
<evidence type="ECO:0000259" key="1">
    <source>
        <dbReference type="PROSITE" id="PS51186"/>
    </source>
</evidence>
<gene>
    <name evidence="2" type="ORF">BWK62_12270</name>
</gene>
<dbReference type="EMBL" id="MTCY01000043">
    <property type="protein sequence ID" value="OWP75309.1"/>
    <property type="molecule type" value="Genomic_DNA"/>
</dbReference>
<dbReference type="PANTHER" id="PTHR43792">
    <property type="entry name" value="GNAT FAMILY, PUTATIVE (AFU_ORTHOLOGUE AFUA_3G00765)-RELATED-RELATED"/>
    <property type="match status" value="1"/>
</dbReference>
<dbReference type="InterPro" id="IPR016181">
    <property type="entry name" value="Acyl_CoA_acyltransferase"/>
</dbReference>
<comment type="caution">
    <text evidence="2">The sequence shown here is derived from an EMBL/GenBank/DDBJ whole genome shotgun (WGS) entry which is preliminary data.</text>
</comment>
<feature type="domain" description="N-acetyltransferase" evidence="1">
    <location>
        <begin position="27"/>
        <end position="175"/>
    </location>
</feature>
<dbReference type="InterPro" id="IPR051531">
    <property type="entry name" value="N-acetyltransferase"/>
</dbReference>